<gene>
    <name evidence="1" type="ORF">TVY486_0404080</name>
</gene>
<organism evidence="1">
    <name type="scientific">Trypanosoma vivax (strain Y486)</name>
    <dbReference type="NCBI Taxonomy" id="1055687"/>
    <lineage>
        <taxon>Eukaryota</taxon>
        <taxon>Discoba</taxon>
        <taxon>Euglenozoa</taxon>
        <taxon>Kinetoplastea</taxon>
        <taxon>Metakinetoplastina</taxon>
        <taxon>Trypanosomatida</taxon>
        <taxon>Trypanosomatidae</taxon>
        <taxon>Trypanosoma</taxon>
        <taxon>Duttonella</taxon>
    </lineage>
</organism>
<protein>
    <submittedName>
        <fullName evidence="1">Uncharacterized protein</fullName>
    </submittedName>
</protein>
<dbReference type="VEuPathDB" id="TriTrypDB:TvY486_0404080"/>
<evidence type="ECO:0000313" key="1">
    <source>
        <dbReference type="EMBL" id="CCC47741.1"/>
    </source>
</evidence>
<accession>G0TUV4</accession>
<dbReference type="EMBL" id="HE573020">
    <property type="protein sequence ID" value="CCC47741.1"/>
    <property type="molecule type" value="Genomic_DNA"/>
</dbReference>
<reference evidence="1" key="1">
    <citation type="journal article" date="2012" name="Proc. Natl. Acad. Sci. U.S.A.">
        <title>Antigenic diversity is generated by distinct evolutionary mechanisms in African trypanosome species.</title>
        <authorList>
            <person name="Jackson A.P."/>
            <person name="Berry A."/>
            <person name="Aslett M."/>
            <person name="Allison H.C."/>
            <person name="Burton P."/>
            <person name="Vavrova-Anderson J."/>
            <person name="Brown R."/>
            <person name="Browne H."/>
            <person name="Corton N."/>
            <person name="Hauser H."/>
            <person name="Gamble J."/>
            <person name="Gilderthorp R."/>
            <person name="Marcello L."/>
            <person name="McQuillan J."/>
            <person name="Otto T.D."/>
            <person name="Quail M.A."/>
            <person name="Sanders M.J."/>
            <person name="van Tonder A."/>
            <person name="Ginger M.L."/>
            <person name="Field M.C."/>
            <person name="Barry J.D."/>
            <person name="Hertz-Fowler C."/>
            <person name="Berriman M."/>
        </authorList>
    </citation>
    <scope>NUCLEOTIDE SEQUENCE</scope>
    <source>
        <strain evidence="1">Y486</strain>
    </source>
</reference>
<name>G0TUV4_TRYVY</name>
<proteinExistence type="predicted"/>
<dbReference type="AlphaFoldDB" id="G0TUV4"/>
<sequence>MKGTVGAAKHFTKFQTDGSYLFIRLSSLLRFSEHDSLLTFPFCTPPSLRKGVLSQQQCGNEIHLKSLQRMLHFLRFGHTLISTEQTNDVDVFTLQHPLHPQFYLTLVKHNTNSVSFT</sequence>